<name>A0AAW0I974_MYOGA</name>
<dbReference type="Proteomes" id="UP001488838">
    <property type="component" value="Unassembled WGS sequence"/>
</dbReference>
<feature type="non-terminal residue" evidence="2">
    <location>
        <position position="1"/>
    </location>
</feature>
<feature type="region of interest" description="Disordered" evidence="1">
    <location>
        <begin position="1"/>
        <end position="28"/>
    </location>
</feature>
<evidence type="ECO:0000313" key="2">
    <source>
        <dbReference type="EMBL" id="KAK7810807.1"/>
    </source>
</evidence>
<organism evidence="2 3">
    <name type="scientific">Myodes glareolus</name>
    <name type="common">Bank vole</name>
    <name type="synonym">Clethrionomys glareolus</name>
    <dbReference type="NCBI Taxonomy" id="447135"/>
    <lineage>
        <taxon>Eukaryota</taxon>
        <taxon>Metazoa</taxon>
        <taxon>Chordata</taxon>
        <taxon>Craniata</taxon>
        <taxon>Vertebrata</taxon>
        <taxon>Euteleostomi</taxon>
        <taxon>Mammalia</taxon>
        <taxon>Eutheria</taxon>
        <taxon>Euarchontoglires</taxon>
        <taxon>Glires</taxon>
        <taxon>Rodentia</taxon>
        <taxon>Myomorpha</taxon>
        <taxon>Muroidea</taxon>
        <taxon>Cricetidae</taxon>
        <taxon>Arvicolinae</taxon>
        <taxon>Myodes</taxon>
    </lineage>
</organism>
<comment type="caution">
    <text evidence="2">The sequence shown here is derived from an EMBL/GenBank/DDBJ whole genome shotgun (WGS) entry which is preliminary data.</text>
</comment>
<protein>
    <submittedName>
        <fullName evidence="2">Uncharacterized protein</fullName>
    </submittedName>
</protein>
<dbReference type="AlphaFoldDB" id="A0AAW0I974"/>
<gene>
    <name evidence="2" type="ORF">U0070_019972</name>
</gene>
<sequence>FHIHHPPEPVPSTFRPYSPVSPTAQPVSHGGCVSQEAQLVFRHKEVCAFPGSLLSEVQQLPGSRCQCQISTKRRREQRDVDLIDFRVQMPATSRRLQVKDAIMGEGSSNPPGVHICWQDIGATELSGHKAVSIQTLGVPSRHLQQVVHSPHGHLVWGKVAHIKKCLELALAEPEL</sequence>
<evidence type="ECO:0000256" key="1">
    <source>
        <dbReference type="SAM" id="MobiDB-lite"/>
    </source>
</evidence>
<keyword evidence="3" id="KW-1185">Reference proteome</keyword>
<evidence type="ECO:0000313" key="3">
    <source>
        <dbReference type="Proteomes" id="UP001488838"/>
    </source>
</evidence>
<accession>A0AAW0I974</accession>
<proteinExistence type="predicted"/>
<reference evidence="2 3" key="1">
    <citation type="journal article" date="2023" name="bioRxiv">
        <title>Conserved and derived expression patterns and positive selection on dental genes reveal complex evolutionary context of ever-growing rodent molars.</title>
        <authorList>
            <person name="Calamari Z.T."/>
            <person name="Song A."/>
            <person name="Cohen E."/>
            <person name="Akter M."/>
            <person name="Roy R.D."/>
            <person name="Hallikas O."/>
            <person name="Christensen M.M."/>
            <person name="Li P."/>
            <person name="Marangoni P."/>
            <person name="Jernvall J."/>
            <person name="Klein O.D."/>
        </authorList>
    </citation>
    <scope>NUCLEOTIDE SEQUENCE [LARGE SCALE GENOMIC DNA]</scope>
    <source>
        <strain evidence="2">V071</strain>
    </source>
</reference>
<dbReference type="EMBL" id="JBBHLL010000186">
    <property type="protein sequence ID" value="KAK7810807.1"/>
    <property type="molecule type" value="Genomic_DNA"/>
</dbReference>